<gene>
    <name evidence="3" type="ORF">ACFSJD_01390</name>
</gene>
<comment type="similarity">
    <text evidence="1">Belongs to the bacterial ring-hydroxylating dioxygenase beta subunit family.</text>
</comment>
<keyword evidence="2" id="KW-0560">Oxidoreductase</keyword>
<dbReference type="Gene3D" id="3.10.450.50">
    <property type="match status" value="1"/>
</dbReference>
<dbReference type="InterPro" id="IPR000391">
    <property type="entry name" value="Rng_hydr_dOase-bsu"/>
</dbReference>
<evidence type="ECO:0000256" key="2">
    <source>
        <dbReference type="ARBA" id="ARBA00023002"/>
    </source>
</evidence>
<evidence type="ECO:0000256" key="1">
    <source>
        <dbReference type="ARBA" id="ARBA00009570"/>
    </source>
</evidence>
<dbReference type="EMBL" id="JBHUCO010000001">
    <property type="protein sequence ID" value="MFD1516120.1"/>
    <property type="molecule type" value="Genomic_DNA"/>
</dbReference>
<organism evidence="3 4">
    <name type="scientific">Pseudonocardia yunnanensis</name>
    <dbReference type="NCBI Taxonomy" id="58107"/>
    <lineage>
        <taxon>Bacteria</taxon>
        <taxon>Bacillati</taxon>
        <taxon>Actinomycetota</taxon>
        <taxon>Actinomycetes</taxon>
        <taxon>Pseudonocardiales</taxon>
        <taxon>Pseudonocardiaceae</taxon>
        <taxon>Pseudonocardia</taxon>
    </lineage>
</organism>
<name>A0ABW4EPL9_9PSEU</name>
<keyword evidence="3" id="KW-0223">Dioxygenase</keyword>
<dbReference type="PANTHER" id="PTHR41534">
    <property type="entry name" value="BLR3401 PROTEIN"/>
    <property type="match status" value="1"/>
</dbReference>
<dbReference type="RefSeq" id="WP_344724863.1">
    <property type="nucleotide sequence ID" value="NZ_BAAAUS010000027.1"/>
</dbReference>
<dbReference type="Pfam" id="PF00866">
    <property type="entry name" value="Ring_hydroxyl_B"/>
    <property type="match status" value="1"/>
</dbReference>
<evidence type="ECO:0000313" key="3">
    <source>
        <dbReference type="EMBL" id="MFD1516120.1"/>
    </source>
</evidence>
<dbReference type="CDD" id="cd00667">
    <property type="entry name" value="ring_hydroxylating_dioxygenases_beta"/>
    <property type="match status" value="1"/>
</dbReference>
<reference evidence="4" key="1">
    <citation type="journal article" date="2019" name="Int. J. Syst. Evol. Microbiol.">
        <title>The Global Catalogue of Microorganisms (GCM) 10K type strain sequencing project: providing services to taxonomists for standard genome sequencing and annotation.</title>
        <authorList>
            <consortium name="The Broad Institute Genomics Platform"/>
            <consortium name="The Broad Institute Genome Sequencing Center for Infectious Disease"/>
            <person name="Wu L."/>
            <person name="Ma J."/>
        </authorList>
    </citation>
    <scope>NUCLEOTIDE SEQUENCE [LARGE SCALE GENOMIC DNA]</scope>
    <source>
        <strain evidence="4">CCM 7043</strain>
    </source>
</reference>
<dbReference type="Proteomes" id="UP001597114">
    <property type="component" value="Unassembled WGS sequence"/>
</dbReference>
<dbReference type="PANTHER" id="PTHR41534:SF2">
    <property type="entry name" value="3-PHENYLPROPIONATE_CINNAMIC ACID DIOXYGENASE SUBUNIT BETA"/>
    <property type="match status" value="1"/>
</dbReference>
<dbReference type="InterPro" id="IPR032710">
    <property type="entry name" value="NTF2-like_dom_sf"/>
</dbReference>
<keyword evidence="4" id="KW-1185">Reference proteome</keyword>
<protein>
    <submittedName>
        <fullName evidence="3">Aromatic-ring-hydroxylating dioxygenase subunit beta</fullName>
    </submittedName>
</protein>
<proteinExistence type="inferred from homology"/>
<evidence type="ECO:0000313" key="4">
    <source>
        <dbReference type="Proteomes" id="UP001597114"/>
    </source>
</evidence>
<dbReference type="SUPFAM" id="SSF54427">
    <property type="entry name" value="NTF2-like"/>
    <property type="match status" value="1"/>
</dbReference>
<sequence>MTGTTGATRTLTRSDAEDFLYHEAELLDGFQLDRWLELFTDDAVYWVPARHDEADPQRHVSLIYDDRGRIEERIWRLRVGPAHAQIPPSVTRRLITNVRVSDAEHGPVVRSNFAIFEVRKGTQRSFAGEYEHRLVPYGTGWRIRRRTARLVNCEAPIFNLTFLV</sequence>
<accession>A0ABW4EPL9</accession>
<dbReference type="GO" id="GO:0051213">
    <property type="term" value="F:dioxygenase activity"/>
    <property type="evidence" value="ECO:0007669"/>
    <property type="project" value="UniProtKB-KW"/>
</dbReference>
<comment type="caution">
    <text evidence="3">The sequence shown here is derived from an EMBL/GenBank/DDBJ whole genome shotgun (WGS) entry which is preliminary data.</text>
</comment>